<organism evidence="3 4">
    <name type="scientific">Elysia marginata</name>
    <dbReference type="NCBI Taxonomy" id="1093978"/>
    <lineage>
        <taxon>Eukaryota</taxon>
        <taxon>Metazoa</taxon>
        <taxon>Spiralia</taxon>
        <taxon>Lophotrochozoa</taxon>
        <taxon>Mollusca</taxon>
        <taxon>Gastropoda</taxon>
        <taxon>Heterobranchia</taxon>
        <taxon>Euthyneura</taxon>
        <taxon>Panpulmonata</taxon>
        <taxon>Sacoglossa</taxon>
        <taxon>Placobranchoidea</taxon>
        <taxon>Plakobranchidae</taxon>
        <taxon>Elysia</taxon>
    </lineage>
</organism>
<dbReference type="Gene3D" id="1.10.340.70">
    <property type="match status" value="1"/>
</dbReference>
<dbReference type="InterPro" id="IPR012337">
    <property type="entry name" value="RNaseH-like_sf"/>
</dbReference>
<feature type="compositionally biased region" description="Pro residues" evidence="1">
    <location>
        <begin position="295"/>
        <end position="306"/>
    </location>
</feature>
<gene>
    <name evidence="3" type="ORF">ElyMa_001455900</name>
</gene>
<feature type="region of interest" description="Disordered" evidence="1">
    <location>
        <begin position="251"/>
        <end position="319"/>
    </location>
</feature>
<name>A0AAV4J372_9GAST</name>
<feature type="domain" description="Integrase catalytic" evidence="2">
    <location>
        <begin position="56"/>
        <end position="213"/>
    </location>
</feature>
<dbReference type="FunFam" id="3.30.420.10:FF:000032">
    <property type="entry name" value="Retrovirus-related Pol polyprotein from transposon 297-like Protein"/>
    <property type="match status" value="1"/>
</dbReference>
<dbReference type="Pfam" id="PF17921">
    <property type="entry name" value="Integrase_H2C2"/>
    <property type="match status" value="1"/>
</dbReference>
<evidence type="ECO:0000313" key="4">
    <source>
        <dbReference type="Proteomes" id="UP000762676"/>
    </source>
</evidence>
<dbReference type="EMBL" id="BMAT01002864">
    <property type="protein sequence ID" value="GFS15731.1"/>
    <property type="molecule type" value="Genomic_DNA"/>
</dbReference>
<sequence>MHDDMGHPGYDKTLALIRSRFFWPLMTRDIEGWTLNCGGCLRFKRRPQTAPLVGIQTQEPLELVCTDFLKLDMSKGGIQYLLVITDHFTRFAQAVPTRNMSARTTAAALLGFIQTFGVPKRLHSDQGANFESKTIHEFCNLLGIQKSRTTPYHPMGNGACERLNQTLIRMVGTLPDDKKKNWQQHVQGLVFAYNATPHESTGFSPYFLMYGRAPRLIVDGMFPIHAQPKTDYARQTHEALQWAWKTAEESSQKAKQHQKRHYDRTVRGATLTPGDQVLAPPEVPSDIVSEQAEPLSPPKTSPPVPVPRRSARQHNPPEWLSSGEYVTAASHSWKLQVLLSLLHEPGVDKSQITAAILKTLE</sequence>
<dbReference type="InterPro" id="IPR001584">
    <property type="entry name" value="Integrase_cat-core"/>
</dbReference>
<dbReference type="Proteomes" id="UP000762676">
    <property type="component" value="Unassembled WGS sequence"/>
</dbReference>
<dbReference type="PANTHER" id="PTHR37984">
    <property type="entry name" value="PROTEIN CBG26694"/>
    <property type="match status" value="1"/>
</dbReference>
<evidence type="ECO:0000313" key="3">
    <source>
        <dbReference type="EMBL" id="GFS15731.1"/>
    </source>
</evidence>
<dbReference type="GO" id="GO:0015074">
    <property type="term" value="P:DNA integration"/>
    <property type="evidence" value="ECO:0007669"/>
    <property type="project" value="InterPro"/>
</dbReference>
<reference evidence="3 4" key="1">
    <citation type="journal article" date="2021" name="Elife">
        <title>Chloroplast acquisition without the gene transfer in kleptoplastic sea slugs, Plakobranchus ocellatus.</title>
        <authorList>
            <person name="Maeda T."/>
            <person name="Takahashi S."/>
            <person name="Yoshida T."/>
            <person name="Shimamura S."/>
            <person name="Takaki Y."/>
            <person name="Nagai Y."/>
            <person name="Toyoda A."/>
            <person name="Suzuki Y."/>
            <person name="Arimoto A."/>
            <person name="Ishii H."/>
            <person name="Satoh N."/>
            <person name="Nishiyama T."/>
            <person name="Hasebe M."/>
            <person name="Maruyama T."/>
            <person name="Minagawa J."/>
            <person name="Obokata J."/>
            <person name="Shigenobu S."/>
        </authorList>
    </citation>
    <scope>NUCLEOTIDE SEQUENCE [LARGE SCALE GENOMIC DNA]</scope>
</reference>
<comment type="caution">
    <text evidence="3">The sequence shown here is derived from an EMBL/GenBank/DDBJ whole genome shotgun (WGS) entry which is preliminary data.</text>
</comment>
<dbReference type="SUPFAM" id="SSF53098">
    <property type="entry name" value="Ribonuclease H-like"/>
    <property type="match status" value="1"/>
</dbReference>
<proteinExistence type="predicted"/>
<dbReference type="InterPro" id="IPR050951">
    <property type="entry name" value="Retrovirus_Pol_polyprotein"/>
</dbReference>
<dbReference type="PANTHER" id="PTHR37984:SF15">
    <property type="entry name" value="INTEGRASE CATALYTIC DOMAIN-CONTAINING PROTEIN"/>
    <property type="match status" value="1"/>
</dbReference>
<dbReference type="InterPro" id="IPR041588">
    <property type="entry name" value="Integrase_H2C2"/>
</dbReference>
<dbReference type="Gene3D" id="3.30.420.10">
    <property type="entry name" value="Ribonuclease H-like superfamily/Ribonuclease H"/>
    <property type="match status" value="1"/>
</dbReference>
<evidence type="ECO:0000256" key="1">
    <source>
        <dbReference type="SAM" id="MobiDB-lite"/>
    </source>
</evidence>
<dbReference type="AlphaFoldDB" id="A0AAV4J372"/>
<accession>A0AAV4J372</accession>
<keyword evidence="4" id="KW-1185">Reference proteome</keyword>
<evidence type="ECO:0000259" key="2">
    <source>
        <dbReference type="PROSITE" id="PS50994"/>
    </source>
</evidence>
<dbReference type="PROSITE" id="PS50994">
    <property type="entry name" value="INTEGRASE"/>
    <property type="match status" value="1"/>
</dbReference>
<dbReference type="Pfam" id="PF00665">
    <property type="entry name" value="rve"/>
    <property type="match status" value="1"/>
</dbReference>
<dbReference type="GO" id="GO:0003676">
    <property type="term" value="F:nucleic acid binding"/>
    <property type="evidence" value="ECO:0007669"/>
    <property type="project" value="InterPro"/>
</dbReference>
<dbReference type="InterPro" id="IPR036397">
    <property type="entry name" value="RNaseH_sf"/>
</dbReference>
<protein>
    <submittedName>
        <fullName evidence="3">Pol polyprotein</fullName>
    </submittedName>
</protein>